<organism evidence="2 3">
    <name type="scientific">Trichonephila clavipes</name>
    <name type="common">Golden silk orbweaver</name>
    <name type="synonym">Nephila clavipes</name>
    <dbReference type="NCBI Taxonomy" id="2585209"/>
    <lineage>
        <taxon>Eukaryota</taxon>
        <taxon>Metazoa</taxon>
        <taxon>Ecdysozoa</taxon>
        <taxon>Arthropoda</taxon>
        <taxon>Chelicerata</taxon>
        <taxon>Arachnida</taxon>
        <taxon>Araneae</taxon>
        <taxon>Araneomorphae</taxon>
        <taxon>Entelegynae</taxon>
        <taxon>Araneoidea</taxon>
        <taxon>Nephilidae</taxon>
        <taxon>Trichonephila</taxon>
    </lineage>
</organism>
<feature type="region of interest" description="Disordered" evidence="1">
    <location>
        <begin position="109"/>
        <end position="136"/>
    </location>
</feature>
<dbReference type="Proteomes" id="UP000887159">
    <property type="component" value="Unassembled WGS sequence"/>
</dbReference>
<gene>
    <name evidence="2" type="ORF">TNCV_1120881</name>
</gene>
<keyword evidence="3" id="KW-1185">Reference proteome</keyword>
<evidence type="ECO:0000313" key="3">
    <source>
        <dbReference type="Proteomes" id="UP000887159"/>
    </source>
</evidence>
<evidence type="ECO:0000256" key="1">
    <source>
        <dbReference type="SAM" id="MobiDB-lite"/>
    </source>
</evidence>
<comment type="caution">
    <text evidence="2">The sequence shown here is derived from an EMBL/GenBank/DDBJ whole genome shotgun (WGS) entry which is preliminary data.</text>
</comment>
<sequence>MSTHTKYVGERPNIVLNACTFGLTPVYVDNHRYALVEVEKRGADKEATGCFPPNPLFCWESLRPFKTKRAEEEAYPVLSIFLTFGVPAILQSANKSQILKPKSISRKLPIPLETEEQHEETGNASGKNLSGDHTENHISKNNIEEDLQSTTSSHQVLAEKHKLIFLKKRAAVKYNLLLQETKMESHEKNLLLLKLVVLNENKSLMSTMVVLITKMCQRLLLE</sequence>
<reference evidence="2" key="1">
    <citation type="submission" date="2020-08" db="EMBL/GenBank/DDBJ databases">
        <title>Multicomponent nature underlies the extraordinary mechanical properties of spider dragline silk.</title>
        <authorList>
            <person name="Kono N."/>
            <person name="Nakamura H."/>
            <person name="Mori M."/>
            <person name="Yoshida Y."/>
            <person name="Ohtoshi R."/>
            <person name="Malay A.D."/>
            <person name="Moran D.A.P."/>
            <person name="Tomita M."/>
            <person name="Numata K."/>
            <person name="Arakawa K."/>
        </authorList>
    </citation>
    <scope>NUCLEOTIDE SEQUENCE</scope>
</reference>
<name>A0A8X6VNY6_TRICX</name>
<accession>A0A8X6VNY6</accession>
<evidence type="ECO:0000313" key="2">
    <source>
        <dbReference type="EMBL" id="GFY20854.1"/>
    </source>
</evidence>
<dbReference type="EMBL" id="BMAU01021356">
    <property type="protein sequence ID" value="GFY20854.1"/>
    <property type="molecule type" value="Genomic_DNA"/>
</dbReference>
<proteinExistence type="predicted"/>
<protein>
    <submittedName>
        <fullName evidence="2">Uncharacterized protein</fullName>
    </submittedName>
</protein>
<dbReference type="AlphaFoldDB" id="A0A8X6VNY6"/>